<evidence type="ECO:0000313" key="2">
    <source>
        <dbReference type="EMBL" id="MBP5856980.1"/>
    </source>
</evidence>
<evidence type="ECO:0000256" key="1">
    <source>
        <dbReference type="SAM" id="Phobius"/>
    </source>
</evidence>
<dbReference type="AlphaFoldDB" id="A0A8J7V241"/>
<reference evidence="2" key="1">
    <citation type="submission" date="2021-04" db="EMBL/GenBank/DDBJ databases">
        <authorList>
            <person name="Zhang D.-C."/>
        </authorList>
    </citation>
    <scope>NUCLEOTIDE SEQUENCE</scope>
    <source>
        <strain evidence="2">CGMCC 1.15697</strain>
    </source>
</reference>
<name>A0A8J7V241_9PROT</name>
<organism evidence="2 3">
    <name type="scientific">Marivibrio halodurans</name>
    <dbReference type="NCBI Taxonomy" id="2039722"/>
    <lineage>
        <taxon>Bacteria</taxon>
        <taxon>Pseudomonadati</taxon>
        <taxon>Pseudomonadota</taxon>
        <taxon>Alphaproteobacteria</taxon>
        <taxon>Rhodospirillales</taxon>
        <taxon>Rhodospirillaceae</taxon>
        <taxon>Marivibrio</taxon>
    </lineage>
</organism>
<sequence length="156" mass="16001">MEALLAALEGNALAQGLRFSRWGYAAVNTAHVLGIALLVGAILPLDLRLMGLWRRVPLAPLARVLRPTAAVGLLIAAASGALLFATRASEYAALPLLQVKVLLILSGASAALLLHRAAGADLAGAGAGRLRLHGALSLTCWLGALVCGRLLAFVGE</sequence>
<feature type="transmembrane region" description="Helical" evidence="1">
    <location>
        <begin position="24"/>
        <end position="43"/>
    </location>
</feature>
<feature type="transmembrane region" description="Helical" evidence="1">
    <location>
        <begin position="64"/>
        <end position="85"/>
    </location>
</feature>
<accession>A0A8J7V241</accession>
<protein>
    <submittedName>
        <fullName evidence="2">DUF2214 domain-containing protein</fullName>
    </submittedName>
</protein>
<dbReference type="RefSeq" id="WP_210681554.1">
    <property type="nucleotide sequence ID" value="NZ_JAGMWN010000003.1"/>
</dbReference>
<keyword evidence="1" id="KW-0472">Membrane</keyword>
<keyword evidence="1" id="KW-1133">Transmembrane helix</keyword>
<feature type="transmembrane region" description="Helical" evidence="1">
    <location>
        <begin position="135"/>
        <end position="154"/>
    </location>
</feature>
<evidence type="ECO:0000313" key="3">
    <source>
        <dbReference type="Proteomes" id="UP000672602"/>
    </source>
</evidence>
<gene>
    <name evidence="2" type="ORF">KAJ83_08170</name>
</gene>
<comment type="caution">
    <text evidence="2">The sequence shown here is derived from an EMBL/GenBank/DDBJ whole genome shotgun (WGS) entry which is preliminary data.</text>
</comment>
<keyword evidence="3" id="KW-1185">Reference proteome</keyword>
<keyword evidence="1" id="KW-0812">Transmembrane</keyword>
<proteinExistence type="predicted"/>
<dbReference type="EMBL" id="JAGMWN010000003">
    <property type="protein sequence ID" value="MBP5856980.1"/>
    <property type="molecule type" value="Genomic_DNA"/>
</dbReference>
<dbReference type="Proteomes" id="UP000672602">
    <property type="component" value="Unassembled WGS sequence"/>
</dbReference>
<feature type="transmembrane region" description="Helical" evidence="1">
    <location>
        <begin position="91"/>
        <end position="114"/>
    </location>
</feature>